<dbReference type="OrthoDB" id="5329963at2"/>
<dbReference type="NCBIfam" id="TIGR01444">
    <property type="entry name" value="fkbM_fam"/>
    <property type="match status" value="1"/>
</dbReference>
<evidence type="ECO:0000259" key="1">
    <source>
        <dbReference type="Pfam" id="PF05050"/>
    </source>
</evidence>
<dbReference type="Pfam" id="PF05050">
    <property type="entry name" value="Methyltransf_21"/>
    <property type="match status" value="1"/>
</dbReference>
<dbReference type="RefSeq" id="WP_100266257.1">
    <property type="nucleotide sequence ID" value="NZ_CP018800.1"/>
</dbReference>
<dbReference type="Proteomes" id="UP000231637">
    <property type="component" value="Chromosome"/>
</dbReference>
<keyword evidence="2" id="KW-0489">Methyltransferase</keyword>
<dbReference type="InterPro" id="IPR029063">
    <property type="entry name" value="SAM-dependent_MTases_sf"/>
</dbReference>
<dbReference type="KEGG" id="mfn:Ga0123462_2132"/>
<dbReference type="EMBL" id="CP018800">
    <property type="protein sequence ID" value="ATX82967.1"/>
    <property type="molecule type" value="Genomic_DNA"/>
</dbReference>
<dbReference type="Gene3D" id="3.40.50.150">
    <property type="entry name" value="Vaccinia Virus protein VP39"/>
    <property type="match status" value="1"/>
</dbReference>
<evidence type="ECO:0000313" key="3">
    <source>
        <dbReference type="Proteomes" id="UP000231637"/>
    </source>
</evidence>
<gene>
    <name evidence="2" type="ORF">Ga0123462_2132</name>
</gene>
<name>A0A2K8L6R3_9PROT</name>
<dbReference type="GO" id="GO:0008168">
    <property type="term" value="F:methyltransferase activity"/>
    <property type="evidence" value="ECO:0007669"/>
    <property type="project" value="UniProtKB-KW"/>
</dbReference>
<dbReference type="GO" id="GO:0032259">
    <property type="term" value="P:methylation"/>
    <property type="evidence" value="ECO:0007669"/>
    <property type="project" value="UniProtKB-KW"/>
</dbReference>
<protein>
    <submittedName>
        <fullName evidence="2">Methyltransferase, FkbM family</fullName>
    </submittedName>
</protein>
<dbReference type="SUPFAM" id="SSF53335">
    <property type="entry name" value="S-adenosyl-L-methionine-dependent methyltransferases"/>
    <property type="match status" value="1"/>
</dbReference>
<keyword evidence="2" id="KW-0808">Transferase</keyword>
<reference evidence="2 3" key="1">
    <citation type="submission" date="2016-12" db="EMBL/GenBank/DDBJ databases">
        <title>Isolation and genomic insights into novel planktonic Zetaproteobacteria from stratified waters of the Chesapeake Bay.</title>
        <authorList>
            <person name="McAllister S.M."/>
            <person name="Kato S."/>
            <person name="Chan C.S."/>
            <person name="Chiu B.K."/>
            <person name="Field E.K."/>
        </authorList>
    </citation>
    <scope>NUCLEOTIDE SEQUENCE [LARGE SCALE GENOMIC DNA]</scope>
    <source>
        <strain evidence="2 3">CP-8</strain>
    </source>
</reference>
<feature type="domain" description="Methyltransferase FkbM" evidence="1">
    <location>
        <begin position="271"/>
        <end position="347"/>
    </location>
</feature>
<evidence type="ECO:0000313" key="2">
    <source>
        <dbReference type="EMBL" id="ATX82967.1"/>
    </source>
</evidence>
<organism evidence="2 3">
    <name type="scientific">Mariprofundus ferrinatatus</name>
    <dbReference type="NCBI Taxonomy" id="1921087"/>
    <lineage>
        <taxon>Bacteria</taxon>
        <taxon>Pseudomonadati</taxon>
        <taxon>Pseudomonadota</taxon>
        <taxon>Candidatius Mariprofundia</taxon>
        <taxon>Mariprofundales</taxon>
        <taxon>Mariprofundaceae</taxon>
        <taxon>Mariprofundus</taxon>
    </lineage>
</organism>
<sequence>MDFANCYLQLRRAGSPEELWQVCDSMAMQHPLFVKNDPDSLLVHSENIVLYGAGRFALSVINAWKARYGIAPAYCVDSNEEKWGGEIAGIPVCSPDSLFSDQHAPLVVIAAMITSGIQDMLDAQGFSYLFAEQDGSVGYFSGHWLYRNRGKFSELFHLLADSASRKILMDVAKARMFQQFHFSMPGNVLLANSACYPQYFQKDIFSFSEGELLIDCGSFDGDTLLSYFSFMQDSGIGAFSAIGFDVDKVNIAGAIQSLNKYGFEDVEVIHSAVGNTVGRSKGSDFHNCRDQAVEGDVPSISLDDFLVNSCPTMIKMDIEGAELDALDGAREVIKRCKPKLAVCIYHQTSHLLDIPLFIHDHFSFYDLFIRHHAAGSLWETVCYAVPASMKTKEINYG</sequence>
<dbReference type="InterPro" id="IPR006342">
    <property type="entry name" value="FkbM_mtfrase"/>
</dbReference>
<proteinExistence type="predicted"/>
<keyword evidence="3" id="KW-1185">Reference proteome</keyword>
<dbReference type="Gene3D" id="3.40.50.720">
    <property type="entry name" value="NAD(P)-binding Rossmann-like Domain"/>
    <property type="match status" value="1"/>
</dbReference>
<accession>A0A2K8L6R3</accession>
<dbReference type="AlphaFoldDB" id="A0A2K8L6R3"/>